<accession>A0A9D4QDS9</accession>
<evidence type="ECO:0008006" key="3">
    <source>
        <dbReference type="Google" id="ProtNLM"/>
    </source>
</evidence>
<evidence type="ECO:0000313" key="2">
    <source>
        <dbReference type="Proteomes" id="UP000821837"/>
    </source>
</evidence>
<dbReference type="EMBL" id="JABSTV010001246">
    <property type="protein sequence ID" value="KAH7975967.1"/>
    <property type="molecule type" value="Genomic_DNA"/>
</dbReference>
<dbReference type="Proteomes" id="UP000821837">
    <property type="component" value="Chromosome 10"/>
</dbReference>
<comment type="caution">
    <text evidence="1">The sequence shown here is derived from an EMBL/GenBank/DDBJ whole genome shotgun (WGS) entry which is preliminary data.</text>
</comment>
<dbReference type="VEuPathDB" id="VectorBase:RSAN_041283"/>
<name>A0A9D4QDS9_RHISA</name>
<gene>
    <name evidence="1" type="ORF">HPB52_006910</name>
</gene>
<organism evidence="1 2">
    <name type="scientific">Rhipicephalus sanguineus</name>
    <name type="common">Brown dog tick</name>
    <name type="synonym">Ixodes sanguineus</name>
    <dbReference type="NCBI Taxonomy" id="34632"/>
    <lineage>
        <taxon>Eukaryota</taxon>
        <taxon>Metazoa</taxon>
        <taxon>Ecdysozoa</taxon>
        <taxon>Arthropoda</taxon>
        <taxon>Chelicerata</taxon>
        <taxon>Arachnida</taxon>
        <taxon>Acari</taxon>
        <taxon>Parasitiformes</taxon>
        <taxon>Ixodida</taxon>
        <taxon>Ixodoidea</taxon>
        <taxon>Ixodidae</taxon>
        <taxon>Rhipicephalinae</taxon>
        <taxon>Rhipicephalus</taxon>
        <taxon>Rhipicephalus</taxon>
    </lineage>
</organism>
<dbReference type="VEuPathDB" id="VectorBase:RSAN_056215"/>
<keyword evidence="2" id="KW-1185">Reference proteome</keyword>
<proteinExistence type="predicted"/>
<protein>
    <recommendedName>
        <fullName evidence="3">Reverse transcriptase domain-containing protein</fullName>
    </recommendedName>
</protein>
<reference evidence="1" key="2">
    <citation type="submission" date="2021-09" db="EMBL/GenBank/DDBJ databases">
        <authorList>
            <person name="Jia N."/>
            <person name="Wang J."/>
            <person name="Shi W."/>
            <person name="Du L."/>
            <person name="Sun Y."/>
            <person name="Zhan W."/>
            <person name="Jiang J."/>
            <person name="Wang Q."/>
            <person name="Zhang B."/>
            <person name="Ji P."/>
            <person name="Sakyi L.B."/>
            <person name="Cui X."/>
            <person name="Yuan T."/>
            <person name="Jiang B."/>
            <person name="Yang W."/>
            <person name="Lam T.T.-Y."/>
            <person name="Chang Q."/>
            <person name="Ding S."/>
            <person name="Wang X."/>
            <person name="Zhu J."/>
            <person name="Ruan X."/>
            <person name="Zhao L."/>
            <person name="Wei J."/>
            <person name="Que T."/>
            <person name="Du C."/>
            <person name="Cheng J."/>
            <person name="Dai P."/>
            <person name="Han X."/>
            <person name="Huang E."/>
            <person name="Gao Y."/>
            <person name="Liu J."/>
            <person name="Shao H."/>
            <person name="Ye R."/>
            <person name="Li L."/>
            <person name="Wei W."/>
            <person name="Wang X."/>
            <person name="Wang C."/>
            <person name="Huo Q."/>
            <person name="Li W."/>
            <person name="Guo W."/>
            <person name="Chen H."/>
            <person name="Chen S."/>
            <person name="Zhou L."/>
            <person name="Zhou L."/>
            <person name="Ni X."/>
            <person name="Tian J."/>
            <person name="Zhou Y."/>
            <person name="Sheng Y."/>
            <person name="Liu T."/>
            <person name="Pan Y."/>
            <person name="Xia L."/>
            <person name="Li J."/>
            <person name="Zhao F."/>
            <person name="Cao W."/>
        </authorList>
    </citation>
    <scope>NUCLEOTIDE SEQUENCE</scope>
    <source>
        <strain evidence="1">Rsan-2018</strain>
        <tissue evidence="1">Larvae</tissue>
    </source>
</reference>
<evidence type="ECO:0000313" key="1">
    <source>
        <dbReference type="EMBL" id="KAH7975967.1"/>
    </source>
</evidence>
<dbReference type="AlphaFoldDB" id="A0A9D4QDS9"/>
<sequence>MFLAVGDRELHQQFQGTNVVRCFRYVDDYLVCVNQPIDASTVERVVKMFTEAHEGLQFTHEVPIESTLPYLDLNIRQEESHMCYMYRTRGEKCIRRFDSAHTKLVKRAIANACMLQAIKKSCAHGRSESFNLQVQRLQGSGYPDSVLVSNLAASVTSHPKVTIFLGLKLKEKGADLSTKKHLAVDVFRAAKDMKSLFKGGEAFIKKRSLYTLTCCRVTLLVLVTHNVENMGSTSCISTPISSWKASAYHDPTKPALEHMLKFLEFVLKEEKELEVALSSTLVFMGYTMKKAATKPVNFGGSCLGNHPQPFYGYCLTKLPDVEEHADSMTAVALDGTVLFSFETADSVTKKMRRFVLDLDDKVYRRVGWAFFDLAYEIYNTTFCAAGSAITSNYPRLYAAKAVLDENRNRKFRR</sequence>
<reference evidence="1" key="1">
    <citation type="journal article" date="2020" name="Cell">
        <title>Large-Scale Comparative Analyses of Tick Genomes Elucidate Their Genetic Diversity and Vector Capacities.</title>
        <authorList>
            <consortium name="Tick Genome and Microbiome Consortium (TIGMIC)"/>
            <person name="Jia N."/>
            <person name="Wang J."/>
            <person name="Shi W."/>
            <person name="Du L."/>
            <person name="Sun Y."/>
            <person name="Zhan W."/>
            <person name="Jiang J.F."/>
            <person name="Wang Q."/>
            <person name="Zhang B."/>
            <person name="Ji P."/>
            <person name="Bell-Sakyi L."/>
            <person name="Cui X.M."/>
            <person name="Yuan T.T."/>
            <person name="Jiang B.G."/>
            <person name="Yang W.F."/>
            <person name="Lam T.T."/>
            <person name="Chang Q.C."/>
            <person name="Ding S.J."/>
            <person name="Wang X.J."/>
            <person name="Zhu J.G."/>
            <person name="Ruan X.D."/>
            <person name="Zhao L."/>
            <person name="Wei J.T."/>
            <person name="Ye R.Z."/>
            <person name="Que T.C."/>
            <person name="Du C.H."/>
            <person name="Zhou Y.H."/>
            <person name="Cheng J.X."/>
            <person name="Dai P.F."/>
            <person name="Guo W.B."/>
            <person name="Han X.H."/>
            <person name="Huang E.J."/>
            <person name="Li L.F."/>
            <person name="Wei W."/>
            <person name="Gao Y.C."/>
            <person name="Liu J.Z."/>
            <person name="Shao H.Z."/>
            <person name="Wang X."/>
            <person name="Wang C.C."/>
            <person name="Yang T.C."/>
            <person name="Huo Q.B."/>
            <person name="Li W."/>
            <person name="Chen H.Y."/>
            <person name="Chen S.E."/>
            <person name="Zhou L.G."/>
            <person name="Ni X.B."/>
            <person name="Tian J.H."/>
            <person name="Sheng Y."/>
            <person name="Liu T."/>
            <person name="Pan Y.S."/>
            <person name="Xia L.Y."/>
            <person name="Li J."/>
            <person name="Zhao F."/>
            <person name="Cao W.C."/>
        </authorList>
    </citation>
    <scope>NUCLEOTIDE SEQUENCE</scope>
    <source>
        <strain evidence="1">Rsan-2018</strain>
    </source>
</reference>